<gene>
    <name evidence="2" type="ORF">METZ01_LOCUS431588</name>
</gene>
<feature type="compositionally biased region" description="Basic and acidic residues" evidence="1">
    <location>
        <begin position="61"/>
        <end position="74"/>
    </location>
</feature>
<feature type="region of interest" description="Disordered" evidence="1">
    <location>
        <begin position="1"/>
        <end position="22"/>
    </location>
</feature>
<protein>
    <submittedName>
        <fullName evidence="2">Uncharacterized protein</fullName>
    </submittedName>
</protein>
<accession>A0A382Y691</accession>
<feature type="region of interest" description="Disordered" evidence="1">
    <location>
        <begin position="52"/>
        <end position="74"/>
    </location>
</feature>
<dbReference type="AlphaFoldDB" id="A0A382Y691"/>
<evidence type="ECO:0000256" key="1">
    <source>
        <dbReference type="SAM" id="MobiDB-lite"/>
    </source>
</evidence>
<proteinExistence type="predicted"/>
<reference evidence="2" key="1">
    <citation type="submission" date="2018-05" db="EMBL/GenBank/DDBJ databases">
        <authorList>
            <person name="Lanie J.A."/>
            <person name="Ng W.-L."/>
            <person name="Kazmierczak K.M."/>
            <person name="Andrzejewski T.M."/>
            <person name="Davidsen T.M."/>
            <person name="Wayne K.J."/>
            <person name="Tettelin H."/>
            <person name="Glass J.I."/>
            <person name="Rusch D."/>
            <person name="Podicherti R."/>
            <person name="Tsui H.-C.T."/>
            <person name="Winkler M.E."/>
        </authorList>
    </citation>
    <scope>NUCLEOTIDE SEQUENCE</scope>
</reference>
<feature type="compositionally biased region" description="Polar residues" evidence="1">
    <location>
        <begin position="7"/>
        <end position="22"/>
    </location>
</feature>
<name>A0A382Y691_9ZZZZ</name>
<sequence length="74" mass="8023">MDLRAITLSTRNPEYNSSKKSSSGLVFLGSEFDSISLAPLASSLRKSSASLLWSSSSKSSFEYDTKPEVSERGL</sequence>
<evidence type="ECO:0000313" key="2">
    <source>
        <dbReference type="EMBL" id="SVD78734.1"/>
    </source>
</evidence>
<organism evidence="2">
    <name type="scientific">marine metagenome</name>
    <dbReference type="NCBI Taxonomy" id="408172"/>
    <lineage>
        <taxon>unclassified sequences</taxon>
        <taxon>metagenomes</taxon>
        <taxon>ecological metagenomes</taxon>
    </lineage>
</organism>
<dbReference type="EMBL" id="UINC01173243">
    <property type="protein sequence ID" value="SVD78734.1"/>
    <property type="molecule type" value="Genomic_DNA"/>
</dbReference>